<feature type="compositionally biased region" description="Acidic residues" evidence="1">
    <location>
        <begin position="50"/>
        <end position="70"/>
    </location>
</feature>
<proteinExistence type="predicted"/>
<protein>
    <submittedName>
        <fullName evidence="2">Uncharacterized protein</fullName>
    </submittedName>
</protein>
<feature type="region of interest" description="Disordered" evidence="1">
    <location>
        <begin position="1"/>
        <end position="76"/>
    </location>
</feature>
<dbReference type="Proteomes" id="UP001391051">
    <property type="component" value="Unassembled WGS sequence"/>
</dbReference>
<name>A0ABR1QH18_9PEZI</name>
<evidence type="ECO:0000313" key="3">
    <source>
        <dbReference type="Proteomes" id="UP001391051"/>
    </source>
</evidence>
<feature type="region of interest" description="Disordered" evidence="1">
    <location>
        <begin position="370"/>
        <end position="433"/>
    </location>
</feature>
<evidence type="ECO:0000313" key="2">
    <source>
        <dbReference type="EMBL" id="KAK7956045.1"/>
    </source>
</evidence>
<feature type="compositionally biased region" description="Polar residues" evidence="1">
    <location>
        <begin position="320"/>
        <end position="331"/>
    </location>
</feature>
<reference evidence="2 3" key="1">
    <citation type="submission" date="2023-01" db="EMBL/GenBank/DDBJ databases">
        <title>Analysis of 21 Apiospora genomes using comparative genomics revels a genus with tremendous synthesis potential of carbohydrate active enzymes and secondary metabolites.</title>
        <authorList>
            <person name="Sorensen T."/>
        </authorList>
    </citation>
    <scope>NUCLEOTIDE SEQUENCE [LARGE SCALE GENOMIC DNA]</scope>
    <source>
        <strain evidence="2 3">CBS 24483</strain>
    </source>
</reference>
<feature type="region of interest" description="Disordered" evidence="1">
    <location>
        <begin position="467"/>
        <end position="495"/>
    </location>
</feature>
<feature type="region of interest" description="Disordered" evidence="1">
    <location>
        <begin position="270"/>
        <end position="345"/>
    </location>
</feature>
<keyword evidence="3" id="KW-1185">Reference proteome</keyword>
<dbReference type="GeneID" id="92074551"/>
<dbReference type="EMBL" id="JAQQWE010000004">
    <property type="protein sequence ID" value="KAK7956045.1"/>
    <property type="molecule type" value="Genomic_DNA"/>
</dbReference>
<feature type="compositionally biased region" description="Basic and acidic residues" evidence="1">
    <location>
        <begin position="398"/>
        <end position="412"/>
    </location>
</feature>
<dbReference type="RefSeq" id="XP_066701351.1">
    <property type="nucleotide sequence ID" value="XM_066841489.1"/>
</dbReference>
<accession>A0ABR1QH18</accession>
<sequence length="495" mass="55776">MTAKTYPKRRLPLIGNVVPRKAKRQRRDANTAFGEPLSLRGGSISSPIQQDDDQQGNDQQEEIQQEEVQDNESQNNETYIEFKGSYSRRTVPPKDREVLREGMKAWELLQHSIPPNVIDQVVVPAFQDPDGKNSVRNMSTVLMVASESVSAKLQPGAQGLEDDYGTFVKQTDIFDLVYYLTSVIVWMAANRTIYERLGFEKIYWKAKLWRYIWRYNALATLFITSTRPSRERDALYGKDAEASLMGSMNTIVDHIDTIISVRLQIREEMKVDLPPSPPKPQTDTIEEEEPESLTPGKRAPTSKKEIFETTVGDGKKNDESPGTPSKKQPISGNREFGSGTGFIKPKTILRPYDPFPSLAILRSYCQVSAEEDSASPMDITSESKVPGSGSKEPEPEEPEPKKPEPKKPKSVEPDGDDEFVDPASLDPEALKQYNEWKSGMDPAYVAEYFPEKTVVVPNQVKWLLQRKAKKDGDDENTGRPFWPAPVGNKKDGFEL</sequence>
<gene>
    <name evidence="2" type="ORF">PG986_005267</name>
</gene>
<feature type="compositionally biased region" description="Basic and acidic residues" evidence="1">
    <location>
        <begin position="302"/>
        <end position="319"/>
    </location>
</feature>
<feature type="compositionally biased region" description="Basic residues" evidence="1">
    <location>
        <begin position="1"/>
        <end position="11"/>
    </location>
</feature>
<organism evidence="2 3">
    <name type="scientific">Apiospora aurea</name>
    <dbReference type="NCBI Taxonomy" id="335848"/>
    <lineage>
        <taxon>Eukaryota</taxon>
        <taxon>Fungi</taxon>
        <taxon>Dikarya</taxon>
        <taxon>Ascomycota</taxon>
        <taxon>Pezizomycotina</taxon>
        <taxon>Sordariomycetes</taxon>
        <taxon>Xylariomycetidae</taxon>
        <taxon>Amphisphaeriales</taxon>
        <taxon>Apiosporaceae</taxon>
        <taxon>Apiospora</taxon>
    </lineage>
</organism>
<comment type="caution">
    <text evidence="2">The sequence shown here is derived from an EMBL/GenBank/DDBJ whole genome shotgun (WGS) entry which is preliminary data.</text>
</comment>
<evidence type="ECO:0000256" key="1">
    <source>
        <dbReference type="SAM" id="MobiDB-lite"/>
    </source>
</evidence>